<feature type="region of interest" description="Disordered" evidence="1">
    <location>
        <begin position="1"/>
        <end position="44"/>
    </location>
</feature>
<sequence length="104" mass="11778">MRRKNTPAPVTTRHERQDTRRSPGEKLGPKWTVSSSSQEGRNLDLSRPGFSSVTILDRIFVFDKELIHAMHSSLNAKTLAVKYVYNLQQPTACNEASNKLLHES</sequence>
<gene>
    <name evidence="2" type="ORF">RRG08_013689</name>
</gene>
<dbReference type="AlphaFoldDB" id="A0AAE0ZMY2"/>
<comment type="caution">
    <text evidence="2">The sequence shown here is derived from an EMBL/GenBank/DDBJ whole genome shotgun (WGS) entry which is preliminary data.</text>
</comment>
<accession>A0AAE0ZMY2</accession>
<feature type="compositionally biased region" description="Basic and acidic residues" evidence="1">
    <location>
        <begin position="12"/>
        <end position="28"/>
    </location>
</feature>
<dbReference type="EMBL" id="JAWDGP010003656">
    <property type="protein sequence ID" value="KAK3772143.1"/>
    <property type="molecule type" value="Genomic_DNA"/>
</dbReference>
<organism evidence="2 3">
    <name type="scientific">Elysia crispata</name>
    <name type="common">lettuce slug</name>
    <dbReference type="NCBI Taxonomy" id="231223"/>
    <lineage>
        <taxon>Eukaryota</taxon>
        <taxon>Metazoa</taxon>
        <taxon>Spiralia</taxon>
        <taxon>Lophotrochozoa</taxon>
        <taxon>Mollusca</taxon>
        <taxon>Gastropoda</taxon>
        <taxon>Heterobranchia</taxon>
        <taxon>Euthyneura</taxon>
        <taxon>Panpulmonata</taxon>
        <taxon>Sacoglossa</taxon>
        <taxon>Placobranchoidea</taxon>
        <taxon>Plakobranchidae</taxon>
        <taxon>Elysia</taxon>
    </lineage>
</organism>
<protein>
    <submittedName>
        <fullName evidence="2">Uncharacterized protein</fullName>
    </submittedName>
</protein>
<name>A0AAE0ZMY2_9GAST</name>
<dbReference type="Proteomes" id="UP001283361">
    <property type="component" value="Unassembled WGS sequence"/>
</dbReference>
<evidence type="ECO:0000313" key="3">
    <source>
        <dbReference type="Proteomes" id="UP001283361"/>
    </source>
</evidence>
<evidence type="ECO:0000313" key="2">
    <source>
        <dbReference type="EMBL" id="KAK3772143.1"/>
    </source>
</evidence>
<evidence type="ECO:0000256" key="1">
    <source>
        <dbReference type="SAM" id="MobiDB-lite"/>
    </source>
</evidence>
<reference evidence="2" key="1">
    <citation type="journal article" date="2023" name="G3 (Bethesda)">
        <title>A reference genome for the long-term kleptoplast-retaining sea slug Elysia crispata morphotype clarki.</title>
        <authorList>
            <person name="Eastman K.E."/>
            <person name="Pendleton A.L."/>
            <person name="Shaikh M.A."/>
            <person name="Suttiyut T."/>
            <person name="Ogas R."/>
            <person name="Tomko P."/>
            <person name="Gavelis G."/>
            <person name="Widhalm J.R."/>
            <person name="Wisecaver J.H."/>
        </authorList>
    </citation>
    <scope>NUCLEOTIDE SEQUENCE</scope>
    <source>
        <strain evidence="2">ECLA1</strain>
    </source>
</reference>
<proteinExistence type="predicted"/>
<keyword evidence="3" id="KW-1185">Reference proteome</keyword>